<dbReference type="STRING" id="142842.SAMN02745118_01419"/>
<evidence type="ECO:0000313" key="11">
    <source>
        <dbReference type="Proteomes" id="UP000190625"/>
    </source>
</evidence>
<keyword evidence="10" id="KW-0966">Cell projection</keyword>
<keyword evidence="10" id="KW-0969">Cilium</keyword>
<protein>
    <recommendedName>
        <fullName evidence="3 5">Flagellar hook protein FlgE</fullName>
    </recommendedName>
</protein>
<dbReference type="InterPro" id="IPR001444">
    <property type="entry name" value="Flag_bb_rod_N"/>
</dbReference>
<dbReference type="OrthoDB" id="9804559at2"/>
<accession>A0A1T4MBH4</accession>
<dbReference type="PANTHER" id="PTHR30435:SF1">
    <property type="entry name" value="FLAGELLAR HOOK PROTEIN FLGE"/>
    <property type="match status" value="1"/>
</dbReference>
<comment type="function">
    <text evidence="5">A flexible structure which links the flagellar filament to the drive apparatus in the basal body.</text>
</comment>
<dbReference type="AlphaFoldDB" id="A0A1T4MBH4"/>
<dbReference type="SUPFAM" id="SSF117143">
    <property type="entry name" value="Flagellar hook protein flgE"/>
    <property type="match status" value="2"/>
</dbReference>
<evidence type="ECO:0000259" key="9">
    <source>
        <dbReference type="Pfam" id="PF22692"/>
    </source>
</evidence>
<dbReference type="Gene3D" id="2.60.98.20">
    <property type="entry name" value="Flagellar hook protein FlgE"/>
    <property type="match status" value="1"/>
</dbReference>
<feature type="domain" description="Flagellar basal body rod protein N-terminal" evidence="6">
    <location>
        <begin position="5"/>
        <end position="35"/>
    </location>
</feature>
<organism evidence="10 11">
    <name type="scientific">Selenihalanaerobacter shriftii</name>
    <dbReference type="NCBI Taxonomy" id="142842"/>
    <lineage>
        <taxon>Bacteria</taxon>
        <taxon>Bacillati</taxon>
        <taxon>Bacillota</taxon>
        <taxon>Clostridia</taxon>
        <taxon>Halanaerobiales</taxon>
        <taxon>Halobacteroidaceae</taxon>
        <taxon>Selenihalanaerobacter</taxon>
    </lineage>
</organism>
<dbReference type="PANTHER" id="PTHR30435">
    <property type="entry name" value="FLAGELLAR PROTEIN"/>
    <property type="match status" value="1"/>
</dbReference>
<dbReference type="InterPro" id="IPR037058">
    <property type="entry name" value="Falgellar_hook_FlgE_sf"/>
</dbReference>
<dbReference type="InterPro" id="IPR037925">
    <property type="entry name" value="FlgE/F/G-like"/>
</dbReference>
<feature type="domain" description="Flagellar basal-body/hook protein C-terminal" evidence="7">
    <location>
        <begin position="498"/>
        <end position="542"/>
    </location>
</feature>
<reference evidence="11" key="1">
    <citation type="submission" date="2017-02" db="EMBL/GenBank/DDBJ databases">
        <authorList>
            <person name="Varghese N."/>
            <person name="Submissions S."/>
        </authorList>
    </citation>
    <scope>NUCLEOTIDE SEQUENCE [LARGE SCALE GENOMIC DNA]</scope>
    <source>
        <strain evidence="11">ATCC BAA-73</strain>
    </source>
</reference>
<evidence type="ECO:0000313" key="10">
    <source>
        <dbReference type="EMBL" id="SJZ64302.1"/>
    </source>
</evidence>
<gene>
    <name evidence="10" type="ORF">SAMN02745118_01419</name>
</gene>
<dbReference type="InterPro" id="IPR053967">
    <property type="entry name" value="LlgE_F_G-like_D1"/>
</dbReference>
<name>A0A1T4MBH4_9FIRM</name>
<dbReference type="GO" id="GO:0009425">
    <property type="term" value="C:bacterial-type flagellum basal body"/>
    <property type="evidence" value="ECO:0007669"/>
    <property type="project" value="UniProtKB-SubCell"/>
</dbReference>
<evidence type="ECO:0000256" key="3">
    <source>
        <dbReference type="ARBA" id="ARBA00019015"/>
    </source>
</evidence>
<sequence length="544" mass="56865">MMRSMYAGVSGLKAHQTKMDVIGNNISNVNTVGYKGSRVTFKEMLSQTLKGASSPQNGRGGTNPQQVGLGVALGSIDTSMEQGNLQSTGKMTDVSIQGEGFFMVNDGKQNVYTRAGSLSFDEDGFLVNSSNGYRIQGWKAAEDGTISKTNAENIEDITLDETMDASATTNINYTGNLNAAAENTLTASPSKIQIEDGTSGATDNVSVSLNKTENFNQWKFSLSAENSSSNITNGTGYITLDEAGKILGINTAKDGSGTDLTIAGNEPTIDIGGTGDTVALDLPSVSDSLSSTPLFKGAEAAGETVEGDYTLNAKRTITTDVYDSQGTLHTIDLTAKKVGDNTWEIENNDVDVSDATMSTASWLSNSPHTINFDADGNVVGGGTVDLTFDPNGGAADGQAVALDFSNFTQFAGDMTADFDTSDGYGQGDLKSFTIDGSGAITGSYDNGYNKTLAKIGIASFSNPAGMSREGDTLFSVSNNSGDPQIGLAGTGGRGMIAPGTLEMSNVDLAQQFTEMITAQRGFQSNSKIISTSDEMLQTLVNLKR</sequence>
<keyword evidence="10" id="KW-0282">Flagellum</keyword>
<dbReference type="InterPro" id="IPR019776">
    <property type="entry name" value="Flagellar_basal_body_rod_CS"/>
</dbReference>
<dbReference type="Pfam" id="PF07559">
    <property type="entry name" value="FlgE_D2"/>
    <property type="match status" value="1"/>
</dbReference>
<comment type="similarity">
    <text evidence="2 5">Belongs to the flagella basal body rod proteins family.</text>
</comment>
<dbReference type="GO" id="GO:0005829">
    <property type="term" value="C:cytosol"/>
    <property type="evidence" value="ECO:0007669"/>
    <property type="project" value="TreeGrafter"/>
</dbReference>
<evidence type="ECO:0000256" key="2">
    <source>
        <dbReference type="ARBA" id="ARBA00009677"/>
    </source>
</evidence>
<dbReference type="GO" id="GO:0009424">
    <property type="term" value="C:bacterial-type flagellum hook"/>
    <property type="evidence" value="ECO:0007669"/>
    <property type="project" value="TreeGrafter"/>
</dbReference>
<proteinExistence type="inferred from homology"/>
<dbReference type="Proteomes" id="UP000190625">
    <property type="component" value="Unassembled WGS sequence"/>
</dbReference>
<keyword evidence="11" id="KW-1185">Reference proteome</keyword>
<dbReference type="NCBIfam" id="TIGR03506">
    <property type="entry name" value="FlgEFG_subfam"/>
    <property type="match status" value="2"/>
</dbReference>
<evidence type="ECO:0000259" key="6">
    <source>
        <dbReference type="Pfam" id="PF00460"/>
    </source>
</evidence>
<dbReference type="InterPro" id="IPR010930">
    <property type="entry name" value="Flg_bb/hook_C_dom"/>
</dbReference>
<dbReference type="Pfam" id="PF06429">
    <property type="entry name" value="Flg_bbr_C"/>
    <property type="match status" value="1"/>
</dbReference>
<evidence type="ECO:0000256" key="4">
    <source>
        <dbReference type="ARBA" id="ARBA00023143"/>
    </source>
</evidence>
<dbReference type="RefSeq" id="WP_078809896.1">
    <property type="nucleotide sequence ID" value="NZ_FUWM01000010.1"/>
</dbReference>
<dbReference type="PROSITE" id="PS00588">
    <property type="entry name" value="FLAGELLA_BB_ROD"/>
    <property type="match status" value="1"/>
</dbReference>
<evidence type="ECO:0000256" key="1">
    <source>
        <dbReference type="ARBA" id="ARBA00004117"/>
    </source>
</evidence>
<dbReference type="EMBL" id="FUWM01000010">
    <property type="protein sequence ID" value="SJZ64302.1"/>
    <property type="molecule type" value="Genomic_DNA"/>
</dbReference>
<evidence type="ECO:0000256" key="5">
    <source>
        <dbReference type="RuleBase" id="RU362116"/>
    </source>
</evidence>
<feature type="domain" description="Flagellar hook protein FlgE/F/G-like D1" evidence="9">
    <location>
        <begin position="96"/>
        <end position="177"/>
    </location>
</feature>
<feature type="domain" description="Flagellar hook protein FlgE D2" evidence="8">
    <location>
        <begin position="315"/>
        <end position="424"/>
    </location>
</feature>
<dbReference type="InterPro" id="IPR020013">
    <property type="entry name" value="Flagellar_FlgE/F/G"/>
</dbReference>
<keyword evidence="4 5" id="KW-0975">Bacterial flagellum</keyword>
<evidence type="ECO:0000259" key="7">
    <source>
        <dbReference type="Pfam" id="PF06429"/>
    </source>
</evidence>
<dbReference type="InterPro" id="IPR011491">
    <property type="entry name" value="FlgE_D2"/>
</dbReference>
<comment type="subcellular location">
    <subcellularLocation>
        <location evidence="1 5">Bacterial flagellum basal body</location>
    </subcellularLocation>
</comment>
<dbReference type="Pfam" id="PF00460">
    <property type="entry name" value="Flg_bb_rod"/>
    <property type="match status" value="1"/>
</dbReference>
<evidence type="ECO:0000259" key="8">
    <source>
        <dbReference type="Pfam" id="PF07559"/>
    </source>
</evidence>
<dbReference type="Pfam" id="PF22692">
    <property type="entry name" value="LlgE_F_G_D1"/>
    <property type="match status" value="1"/>
</dbReference>
<dbReference type="GO" id="GO:0071978">
    <property type="term" value="P:bacterial-type flagellum-dependent swarming motility"/>
    <property type="evidence" value="ECO:0007669"/>
    <property type="project" value="TreeGrafter"/>
</dbReference>